<accession>A0AAV3YA16</accession>
<comment type="caution">
    <text evidence="2">The sequence shown here is derived from an EMBL/GenBank/DDBJ whole genome shotgun (WGS) entry which is preliminary data.</text>
</comment>
<evidence type="ECO:0000313" key="3">
    <source>
        <dbReference type="Proteomes" id="UP000735302"/>
    </source>
</evidence>
<feature type="region of interest" description="Disordered" evidence="1">
    <location>
        <begin position="444"/>
        <end position="466"/>
    </location>
</feature>
<gene>
    <name evidence="2" type="ORF">PoB_000585000</name>
</gene>
<feature type="compositionally biased region" description="Basic and acidic residues" evidence="1">
    <location>
        <begin position="447"/>
        <end position="457"/>
    </location>
</feature>
<feature type="compositionally biased region" description="Basic and acidic residues" evidence="1">
    <location>
        <begin position="169"/>
        <end position="200"/>
    </location>
</feature>
<organism evidence="2 3">
    <name type="scientific">Plakobranchus ocellatus</name>
    <dbReference type="NCBI Taxonomy" id="259542"/>
    <lineage>
        <taxon>Eukaryota</taxon>
        <taxon>Metazoa</taxon>
        <taxon>Spiralia</taxon>
        <taxon>Lophotrochozoa</taxon>
        <taxon>Mollusca</taxon>
        <taxon>Gastropoda</taxon>
        <taxon>Heterobranchia</taxon>
        <taxon>Euthyneura</taxon>
        <taxon>Panpulmonata</taxon>
        <taxon>Sacoglossa</taxon>
        <taxon>Placobranchoidea</taxon>
        <taxon>Plakobranchidae</taxon>
        <taxon>Plakobranchus</taxon>
    </lineage>
</organism>
<reference evidence="2 3" key="1">
    <citation type="journal article" date="2021" name="Elife">
        <title>Chloroplast acquisition without the gene transfer in kleptoplastic sea slugs, Plakobranchus ocellatus.</title>
        <authorList>
            <person name="Maeda T."/>
            <person name="Takahashi S."/>
            <person name="Yoshida T."/>
            <person name="Shimamura S."/>
            <person name="Takaki Y."/>
            <person name="Nagai Y."/>
            <person name="Toyoda A."/>
            <person name="Suzuki Y."/>
            <person name="Arimoto A."/>
            <person name="Ishii H."/>
            <person name="Satoh N."/>
            <person name="Nishiyama T."/>
            <person name="Hasebe M."/>
            <person name="Maruyama T."/>
            <person name="Minagawa J."/>
            <person name="Obokata J."/>
            <person name="Shigenobu S."/>
        </authorList>
    </citation>
    <scope>NUCLEOTIDE SEQUENCE [LARGE SCALE GENOMIC DNA]</scope>
</reference>
<feature type="region of interest" description="Disordered" evidence="1">
    <location>
        <begin position="168"/>
        <end position="201"/>
    </location>
</feature>
<sequence>MGNSCKGTLASCKGEMLTVTGFQRHSEESNFSVPSPNPQQSKTFPINVIQVVPKRRSSDNLTVCDSTNEATIVDGQNMVLEVQAEESLFNLSNRTDADFDKCQACSHSSKHGGEKHSTPIKREANRLRILIGNVEYQAKPPKMDKPGAIQVNTHTSVSLEQAEVIYESDEPKLASHKADTESSEVKDGQTRQDKSKKSFDSIETLSLENEEMPDYTVHTNTQVQTGSLHNNYEMVRENTKTPVFVYDNKTHKESKELNLDASPHAVWKSQSPSPDDSPLDEASHAIINLFHTLYHGKRRKYHGWSSFRGKARNPAKTISRKSNWPYDDGRFVKHDEIRDSQEFQYVDLKDKSDIYSPCTIFKPVDHHAETGPDTNNSPTRDASFEYQCLQSKNDSTLDRQLTIETCSNVQKLPFNLYKERKQTVSQFPLADFRFDDRTYSSSDNLTFEEKQKEKSNHGNEAVSTNSQCQEKSLASALSFAGSLLRGFSLADSAPGRMHTTRLGLNFRAGASLNDIFVNVTSSLKLKKDASSTLKEVTKEISKAQSEQISEQISPNMARKEIKDCLIKCKQLTECKRQQKRLESLEEMFKPIQSERQPLDTIKRLIRPCQANCSFADTTESHNSDVCKSSQLKRQHESPFKPHNFFEGPVFASSTLVTPVSATVVTSVAHSILCSSPQVAMHWQKSPLAQSCNQNQNDNQYFKISPLPTLLFREREKIVASRTNRNSCKVTDKGSSLQSSFDKVLESPPLNKDPKNIADVYKKQMIQKSIHVCPCKTENYSQSMGLLAARDGVDSRSSRLVYSRHMNKLK</sequence>
<dbReference type="Proteomes" id="UP000735302">
    <property type="component" value="Unassembled WGS sequence"/>
</dbReference>
<dbReference type="EMBL" id="BLXT01000662">
    <property type="protein sequence ID" value="GFN79344.1"/>
    <property type="molecule type" value="Genomic_DNA"/>
</dbReference>
<dbReference type="AlphaFoldDB" id="A0AAV3YA16"/>
<evidence type="ECO:0000256" key="1">
    <source>
        <dbReference type="SAM" id="MobiDB-lite"/>
    </source>
</evidence>
<proteinExistence type="predicted"/>
<name>A0AAV3YA16_9GAST</name>
<keyword evidence="3" id="KW-1185">Reference proteome</keyword>
<evidence type="ECO:0000313" key="2">
    <source>
        <dbReference type="EMBL" id="GFN79344.1"/>
    </source>
</evidence>
<protein>
    <submittedName>
        <fullName evidence="2">Uncharacterized protein</fullName>
    </submittedName>
</protein>